<keyword evidence="2" id="KW-0812">Transmembrane</keyword>
<evidence type="ECO:0000256" key="1">
    <source>
        <dbReference type="SAM" id="MobiDB-lite"/>
    </source>
</evidence>
<feature type="transmembrane region" description="Helical" evidence="2">
    <location>
        <begin position="184"/>
        <end position="209"/>
    </location>
</feature>
<feature type="compositionally biased region" description="Polar residues" evidence="1">
    <location>
        <begin position="136"/>
        <end position="163"/>
    </location>
</feature>
<dbReference type="EMBL" id="JBBNAE010000008">
    <property type="protein sequence ID" value="KAK9103084.1"/>
    <property type="molecule type" value="Genomic_DNA"/>
</dbReference>
<name>A0AAP0F179_9MAGN</name>
<dbReference type="Proteomes" id="UP001417504">
    <property type="component" value="Unassembled WGS sequence"/>
</dbReference>
<proteinExistence type="predicted"/>
<keyword evidence="2" id="KW-0472">Membrane</keyword>
<gene>
    <name evidence="3" type="ORF">Sjap_020338</name>
</gene>
<feature type="compositionally biased region" description="Basic and acidic residues" evidence="1">
    <location>
        <begin position="85"/>
        <end position="95"/>
    </location>
</feature>
<sequence>MKKTKLGEEVEKPSSNKLPTIQSKESTSTASPSKTVIQSKESTSTASPSKTVDETKQVKPRRQHKRSKTNEKSHSKQLQDYTNSSKERRSGKESRVNTCIRSTFTPRNPSPVSSLPTTTQAAAICTDQVVFHQGTTTNSLSAGTSNADPPFNNSEVGSHQPADNTPALISPDEYHLKVVKAWSAVAVASSFLATIFYSFTCGTAAFAYFTSSVPVPVSTEDKCFQLASLGIVLCVLTYVSIRSLMSLSTGIHSNFISSLMRSDTAGSEIIVVANQWLCIVIFIIVKSFYTVEKYTLGS</sequence>
<comment type="caution">
    <text evidence="3">The sequence shown here is derived from an EMBL/GenBank/DDBJ whole genome shotgun (WGS) entry which is preliminary data.</text>
</comment>
<feature type="transmembrane region" description="Helical" evidence="2">
    <location>
        <begin position="269"/>
        <end position="289"/>
    </location>
</feature>
<evidence type="ECO:0000313" key="4">
    <source>
        <dbReference type="Proteomes" id="UP001417504"/>
    </source>
</evidence>
<dbReference type="AlphaFoldDB" id="A0AAP0F179"/>
<accession>A0AAP0F179</accession>
<keyword evidence="4" id="KW-1185">Reference proteome</keyword>
<feature type="compositionally biased region" description="Basic residues" evidence="1">
    <location>
        <begin position="58"/>
        <end position="67"/>
    </location>
</feature>
<evidence type="ECO:0000256" key="2">
    <source>
        <dbReference type="SAM" id="Phobius"/>
    </source>
</evidence>
<evidence type="ECO:0000313" key="3">
    <source>
        <dbReference type="EMBL" id="KAK9103084.1"/>
    </source>
</evidence>
<feature type="transmembrane region" description="Helical" evidence="2">
    <location>
        <begin position="229"/>
        <end position="248"/>
    </location>
</feature>
<reference evidence="3 4" key="1">
    <citation type="submission" date="2024-01" db="EMBL/GenBank/DDBJ databases">
        <title>Genome assemblies of Stephania.</title>
        <authorList>
            <person name="Yang L."/>
        </authorList>
    </citation>
    <scope>NUCLEOTIDE SEQUENCE [LARGE SCALE GENOMIC DNA]</scope>
    <source>
        <strain evidence="3">QJT</strain>
        <tissue evidence="3">Leaf</tissue>
    </source>
</reference>
<feature type="compositionally biased region" description="Basic and acidic residues" evidence="1">
    <location>
        <begin position="1"/>
        <end position="14"/>
    </location>
</feature>
<feature type="region of interest" description="Disordered" evidence="1">
    <location>
        <begin position="1"/>
        <end position="116"/>
    </location>
</feature>
<protein>
    <submittedName>
        <fullName evidence="3">Uncharacterized protein</fullName>
    </submittedName>
</protein>
<organism evidence="3 4">
    <name type="scientific">Stephania japonica</name>
    <dbReference type="NCBI Taxonomy" id="461633"/>
    <lineage>
        <taxon>Eukaryota</taxon>
        <taxon>Viridiplantae</taxon>
        <taxon>Streptophyta</taxon>
        <taxon>Embryophyta</taxon>
        <taxon>Tracheophyta</taxon>
        <taxon>Spermatophyta</taxon>
        <taxon>Magnoliopsida</taxon>
        <taxon>Ranunculales</taxon>
        <taxon>Menispermaceae</taxon>
        <taxon>Menispermoideae</taxon>
        <taxon>Cissampelideae</taxon>
        <taxon>Stephania</taxon>
    </lineage>
</organism>
<keyword evidence="2" id="KW-1133">Transmembrane helix</keyword>
<feature type="region of interest" description="Disordered" evidence="1">
    <location>
        <begin position="136"/>
        <end position="165"/>
    </location>
</feature>
<feature type="compositionally biased region" description="Polar residues" evidence="1">
    <location>
        <begin position="15"/>
        <end position="50"/>
    </location>
</feature>
<feature type="compositionally biased region" description="Polar residues" evidence="1">
    <location>
        <begin position="96"/>
        <end position="116"/>
    </location>
</feature>